<dbReference type="EMBL" id="JBHSCR010000001">
    <property type="protein sequence ID" value="MFC4346261.1"/>
    <property type="molecule type" value="Genomic_DNA"/>
</dbReference>
<keyword evidence="1" id="KW-0812">Transmembrane</keyword>
<keyword evidence="3" id="KW-1185">Reference proteome</keyword>
<organism evidence="2 3">
    <name type="scientific">Kordiimonas lipolytica</name>
    <dbReference type="NCBI Taxonomy" id="1662421"/>
    <lineage>
        <taxon>Bacteria</taxon>
        <taxon>Pseudomonadati</taxon>
        <taxon>Pseudomonadota</taxon>
        <taxon>Alphaproteobacteria</taxon>
        <taxon>Kordiimonadales</taxon>
        <taxon>Kordiimonadaceae</taxon>
        <taxon>Kordiimonas</taxon>
    </lineage>
</organism>
<protein>
    <recommendedName>
        <fullName evidence="4">Single cache domain-containing protein</fullName>
    </recommendedName>
</protein>
<evidence type="ECO:0000313" key="3">
    <source>
        <dbReference type="Proteomes" id="UP001595776"/>
    </source>
</evidence>
<proteinExistence type="predicted"/>
<feature type="transmembrane region" description="Helical" evidence="1">
    <location>
        <begin position="15"/>
        <end position="35"/>
    </location>
</feature>
<evidence type="ECO:0008006" key="4">
    <source>
        <dbReference type="Google" id="ProtNLM"/>
    </source>
</evidence>
<dbReference type="Proteomes" id="UP001595776">
    <property type="component" value="Unassembled WGS sequence"/>
</dbReference>
<evidence type="ECO:0000313" key="2">
    <source>
        <dbReference type="EMBL" id="MFC4346261.1"/>
    </source>
</evidence>
<accession>A0ABV8U672</accession>
<reference evidence="3" key="1">
    <citation type="journal article" date="2019" name="Int. J. Syst. Evol. Microbiol.">
        <title>The Global Catalogue of Microorganisms (GCM) 10K type strain sequencing project: providing services to taxonomists for standard genome sequencing and annotation.</title>
        <authorList>
            <consortium name="The Broad Institute Genomics Platform"/>
            <consortium name="The Broad Institute Genome Sequencing Center for Infectious Disease"/>
            <person name="Wu L."/>
            <person name="Ma J."/>
        </authorList>
    </citation>
    <scope>NUCLEOTIDE SEQUENCE [LARGE SCALE GENOMIC DNA]</scope>
    <source>
        <strain evidence="3">CGMCC 1.15304</strain>
    </source>
</reference>
<keyword evidence="1" id="KW-0472">Membrane</keyword>
<name>A0ABV8U672_9PROT</name>
<evidence type="ECO:0000256" key="1">
    <source>
        <dbReference type="SAM" id="Phobius"/>
    </source>
</evidence>
<keyword evidence="1" id="KW-1133">Transmembrane helix</keyword>
<dbReference type="RefSeq" id="WP_156432021.1">
    <property type="nucleotide sequence ID" value="NZ_JBHSCR010000001.1"/>
</dbReference>
<comment type="caution">
    <text evidence="2">The sequence shown here is derived from an EMBL/GenBank/DDBJ whole genome shotgun (WGS) entry which is preliminary data.</text>
</comment>
<sequence length="186" mass="20006">MNQSSSKSVLGDVTARAILFAALAAAALTLIQFFLEVQLAKGRAAAGIDQLMTSLEKPAARAVLILDAELATDIARGLMEHGFITEARIYEDHNVVLGQAKRTGTIGYSLLHSIVGPFVGHDTEVSRELVLPESMSEATGEIRISFNERQAVAKELGSICTRLFLTFLMAMIAILAVHGLLSRQRG</sequence>
<feature type="transmembrane region" description="Helical" evidence="1">
    <location>
        <begin position="163"/>
        <end position="181"/>
    </location>
</feature>
<gene>
    <name evidence="2" type="ORF">ACFO5Q_00190</name>
</gene>